<evidence type="ECO:0000313" key="2">
    <source>
        <dbReference type="EMBL" id="MER2288128.1"/>
    </source>
</evidence>
<reference evidence="2" key="1">
    <citation type="submission" date="2024-06" db="EMBL/GenBank/DDBJ databases">
        <authorList>
            <person name="Campbell A.G."/>
        </authorList>
    </citation>
    <scope>NUCLEOTIDE SEQUENCE</scope>
    <source>
        <strain evidence="2">EM17</strain>
    </source>
</reference>
<dbReference type="RefSeq" id="WP_007561602.1">
    <property type="nucleotide sequence ID" value="NZ_JBELQD010000005.1"/>
</dbReference>
<gene>
    <name evidence="2" type="ORF">ABS770_07660</name>
</gene>
<keyword evidence="3" id="KW-1185">Reference proteome</keyword>
<dbReference type="EMBL" id="JBELQD010000005">
    <property type="protein sequence ID" value="MER2288128.1"/>
    <property type="molecule type" value="Genomic_DNA"/>
</dbReference>
<accession>A0ABV1QZV7</accession>
<organism evidence="2 3">
    <name type="scientific">Methylobacterium brachiatum</name>
    <dbReference type="NCBI Taxonomy" id="269660"/>
    <lineage>
        <taxon>Bacteria</taxon>
        <taxon>Pseudomonadati</taxon>
        <taxon>Pseudomonadota</taxon>
        <taxon>Alphaproteobacteria</taxon>
        <taxon>Hyphomicrobiales</taxon>
        <taxon>Methylobacteriaceae</taxon>
        <taxon>Methylobacterium</taxon>
    </lineage>
</organism>
<proteinExistence type="predicted"/>
<evidence type="ECO:0000256" key="1">
    <source>
        <dbReference type="SAM" id="MobiDB-lite"/>
    </source>
</evidence>
<comment type="caution">
    <text evidence="2">The sequence shown here is derived from an EMBL/GenBank/DDBJ whole genome shotgun (WGS) entry which is preliminary data.</text>
</comment>
<name>A0ABV1QZV7_9HYPH</name>
<evidence type="ECO:0000313" key="3">
    <source>
        <dbReference type="Proteomes" id="UP001432995"/>
    </source>
</evidence>
<protein>
    <submittedName>
        <fullName evidence="2">Uncharacterized protein</fullName>
    </submittedName>
</protein>
<sequence>MRIFHWIGRVADRVLVAGVTGSVALLSRGLDALIGLVGRSSERLDAKLGDLARASDERRRREGRRPLNPITLD</sequence>
<dbReference type="Proteomes" id="UP001432995">
    <property type="component" value="Unassembled WGS sequence"/>
</dbReference>
<feature type="region of interest" description="Disordered" evidence="1">
    <location>
        <begin position="54"/>
        <end position="73"/>
    </location>
</feature>